<dbReference type="EMBL" id="CAJPIZ010022785">
    <property type="protein sequence ID" value="CAG2118039.1"/>
    <property type="molecule type" value="Genomic_DNA"/>
</dbReference>
<protein>
    <submittedName>
        <fullName evidence="3">Uncharacterized protein</fullName>
    </submittedName>
</protein>
<dbReference type="AlphaFoldDB" id="A0A7R9LE34"/>
<evidence type="ECO:0000256" key="1">
    <source>
        <dbReference type="ARBA" id="ARBA00010800"/>
    </source>
</evidence>
<dbReference type="Pfam" id="PF01900">
    <property type="entry name" value="RNase_P_Rpp14"/>
    <property type="match status" value="1"/>
</dbReference>
<gene>
    <name evidence="3" type="ORF">OSB1V03_LOCUS17991</name>
</gene>
<comment type="similarity">
    <text evidence="1">Belongs to the eukaryotic/archaeal RNase P protein component 2 family.</text>
</comment>
<dbReference type="InterPro" id="IPR002759">
    <property type="entry name" value="Pop5/Rpp14/Rnp2-like"/>
</dbReference>
<keyword evidence="4" id="KW-1185">Reference proteome</keyword>
<dbReference type="Proteomes" id="UP000759131">
    <property type="component" value="Unassembled WGS sequence"/>
</dbReference>
<dbReference type="SUPFAM" id="SSF160350">
    <property type="entry name" value="Rnp2-like"/>
    <property type="match status" value="1"/>
</dbReference>
<accession>A0A7R9LE34</accession>
<keyword evidence="2" id="KW-0819">tRNA processing</keyword>
<sequence>MYLDIGLEFESANNRPSVGRRQYKAMIMSAIRSLFGDFGTAVGLHLIHYRDSDYRAIIRTNAKNLVVVRNALIMPSVWEQRVHCFRIYKITHSLSSLAIDAIKPLIMTQINEWTTDWNIDGMKRPNENRCQCVHRLTTDQWYRPMRNSSVNLPKGCHRCCDRTVGSQWGPYRCPDHHNYCFHRRLHRLASRRRVADQRWPRYSAEERPVTDGTNRCRHRLGLGAEVGLLCR</sequence>
<proteinExistence type="inferred from homology"/>
<dbReference type="EMBL" id="OC877360">
    <property type="protein sequence ID" value="CAD7639967.1"/>
    <property type="molecule type" value="Genomic_DNA"/>
</dbReference>
<dbReference type="Gene3D" id="3.30.70.3250">
    <property type="entry name" value="Ribonuclease P, Pop5 subunit"/>
    <property type="match status" value="1"/>
</dbReference>
<evidence type="ECO:0000313" key="4">
    <source>
        <dbReference type="Proteomes" id="UP000759131"/>
    </source>
</evidence>
<name>A0A7R9LE34_9ACAR</name>
<organism evidence="3">
    <name type="scientific">Medioppia subpectinata</name>
    <dbReference type="NCBI Taxonomy" id="1979941"/>
    <lineage>
        <taxon>Eukaryota</taxon>
        <taxon>Metazoa</taxon>
        <taxon>Ecdysozoa</taxon>
        <taxon>Arthropoda</taxon>
        <taxon>Chelicerata</taxon>
        <taxon>Arachnida</taxon>
        <taxon>Acari</taxon>
        <taxon>Acariformes</taxon>
        <taxon>Sarcoptiformes</taxon>
        <taxon>Oribatida</taxon>
        <taxon>Brachypylina</taxon>
        <taxon>Oppioidea</taxon>
        <taxon>Oppiidae</taxon>
        <taxon>Medioppia</taxon>
    </lineage>
</organism>
<feature type="non-terminal residue" evidence="3">
    <location>
        <position position="1"/>
    </location>
</feature>
<dbReference type="GO" id="GO:0001682">
    <property type="term" value="P:tRNA 5'-leader removal"/>
    <property type="evidence" value="ECO:0007669"/>
    <property type="project" value="InterPro"/>
</dbReference>
<dbReference type="InterPro" id="IPR038085">
    <property type="entry name" value="Rnp2-like_sf"/>
</dbReference>
<reference evidence="3" key="1">
    <citation type="submission" date="2020-11" db="EMBL/GenBank/DDBJ databases">
        <authorList>
            <person name="Tran Van P."/>
        </authorList>
    </citation>
    <scope>NUCLEOTIDE SEQUENCE</scope>
</reference>
<evidence type="ECO:0000256" key="2">
    <source>
        <dbReference type="ARBA" id="ARBA00022694"/>
    </source>
</evidence>
<evidence type="ECO:0000313" key="3">
    <source>
        <dbReference type="EMBL" id="CAD7639967.1"/>
    </source>
</evidence>
<dbReference type="GO" id="GO:0030677">
    <property type="term" value="C:ribonuclease P complex"/>
    <property type="evidence" value="ECO:0007669"/>
    <property type="project" value="InterPro"/>
</dbReference>